<feature type="domain" description="BTB" evidence="2">
    <location>
        <begin position="27"/>
        <end position="101"/>
    </location>
</feature>
<dbReference type="InParanoid" id="J4G8J4"/>
<evidence type="ECO:0000256" key="1">
    <source>
        <dbReference type="SAM" id="MobiDB-lite"/>
    </source>
</evidence>
<dbReference type="OrthoDB" id="2593747at2759"/>
<gene>
    <name evidence="3" type="ORF">FIBRA_05103</name>
</gene>
<dbReference type="SUPFAM" id="SSF54695">
    <property type="entry name" value="POZ domain"/>
    <property type="match status" value="1"/>
</dbReference>
<dbReference type="SMART" id="SM00225">
    <property type="entry name" value="BTB"/>
    <property type="match status" value="1"/>
</dbReference>
<keyword evidence="4" id="KW-1185">Reference proteome</keyword>
<feature type="compositionally biased region" description="Polar residues" evidence="1">
    <location>
        <begin position="389"/>
        <end position="398"/>
    </location>
</feature>
<evidence type="ECO:0000313" key="4">
    <source>
        <dbReference type="Proteomes" id="UP000006352"/>
    </source>
</evidence>
<dbReference type="CDD" id="cd18186">
    <property type="entry name" value="BTB_POZ_ZBTB_KLHL-like"/>
    <property type="match status" value="1"/>
</dbReference>
<protein>
    <recommendedName>
        <fullName evidence="2">BTB domain-containing protein</fullName>
    </recommendedName>
</protein>
<dbReference type="HOGENOM" id="CLU_357892_0_0_1"/>
<dbReference type="Proteomes" id="UP000006352">
    <property type="component" value="Unassembled WGS sequence"/>
</dbReference>
<feature type="region of interest" description="Disordered" evidence="1">
    <location>
        <begin position="221"/>
        <end position="255"/>
    </location>
</feature>
<feature type="compositionally biased region" description="Low complexity" evidence="1">
    <location>
        <begin position="683"/>
        <end position="701"/>
    </location>
</feature>
<feature type="compositionally biased region" description="Polar residues" evidence="1">
    <location>
        <begin position="239"/>
        <end position="249"/>
    </location>
</feature>
<feature type="compositionally biased region" description="Polar residues" evidence="1">
    <location>
        <begin position="330"/>
        <end position="342"/>
    </location>
</feature>
<feature type="compositionally biased region" description="Polar residues" evidence="1">
    <location>
        <begin position="478"/>
        <end position="497"/>
    </location>
</feature>
<feature type="compositionally biased region" description="Basic and acidic residues" evidence="1">
    <location>
        <begin position="438"/>
        <end position="466"/>
    </location>
</feature>
<dbReference type="InterPro" id="IPR000210">
    <property type="entry name" value="BTB/POZ_dom"/>
</dbReference>
<evidence type="ECO:0000259" key="2">
    <source>
        <dbReference type="PROSITE" id="PS50097"/>
    </source>
</evidence>
<dbReference type="Pfam" id="PF00651">
    <property type="entry name" value="BTB"/>
    <property type="match status" value="1"/>
</dbReference>
<dbReference type="PROSITE" id="PS50097">
    <property type="entry name" value="BTB"/>
    <property type="match status" value="1"/>
</dbReference>
<dbReference type="AlphaFoldDB" id="J4G8J4"/>
<dbReference type="STRING" id="599839.J4G8J4"/>
<dbReference type="RefSeq" id="XP_012182271.1">
    <property type="nucleotide sequence ID" value="XM_012326881.1"/>
</dbReference>
<feature type="compositionally biased region" description="Low complexity" evidence="1">
    <location>
        <begin position="630"/>
        <end position="649"/>
    </location>
</feature>
<organism evidence="3 4">
    <name type="scientific">Fibroporia radiculosa</name>
    <dbReference type="NCBI Taxonomy" id="599839"/>
    <lineage>
        <taxon>Eukaryota</taxon>
        <taxon>Fungi</taxon>
        <taxon>Dikarya</taxon>
        <taxon>Basidiomycota</taxon>
        <taxon>Agaricomycotina</taxon>
        <taxon>Agaricomycetes</taxon>
        <taxon>Polyporales</taxon>
        <taxon>Fibroporiaceae</taxon>
        <taxon>Fibroporia</taxon>
    </lineage>
</organism>
<name>J4G8J4_9APHY</name>
<proteinExistence type="predicted"/>
<sequence>MAHSYHHSVDTLLEKVKRHPQYYLNGGDAHFLVENQLFRVHRYFFERESAWFREKFSAAAPPGQGPKGASDASPFTLDDVQAEDFARFLWVFYNPKYSIYDATVDDWSTILKLAFDWRFAEVKKLCCRELEKFVIPAVRKIELYQAYELDKRLLIPSYIAMTVRPEPLSLQEGRHLGLETVLLIARAREMARGKPEGSGLISPGPVTVEDEDMHNVIKEVFGLRGGPPSPSLTPRADVTNASPFTSPSKSGKIPASHELAISPRRLSFAAASVVSSETAVNAVLGPELSATAPPPASATTPAAPPASVSASASAADTEKQKDAAVASAKSPGQSESMSTRLSLRTPLKSIFTTQEQAPHHQDQQGQSPKTTRSRTPEERTVPLIRTPIVTRSTGSIPQQQPPAPQLEMGLQPEDQHLAPMPMQPTVPKETSKQKRAREKAARQAKERLEKERAMERQGRRDQRLPLEGKTNPRGMGDSSGSQTPARSISTGALNTPTVDIANPVDDALGADAGTETHETSMSPDGDASTNVETNTNALVDGHVTESGDAAQTAGVASEESEQPSADGKSNIAAAENNTRGASTPADARVGAGGEAAPDGTEATCQNEADGSGTRASEAELADPRADAHAGVEGTAGSAAGATGTAVSDGQQPAGAGENEEQQTGMATETHDSETQAGTGENTGSGWKSSSSVGSNESWVSVDAPPAGGSPVLVPVGDTEPVQSEEGALEDTVAGYDAQTETAVASGDEETQDNNKDSNVDPNIEAWDFDDDTETEATVGLLIS</sequence>
<evidence type="ECO:0000313" key="3">
    <source>
        <dbReference type="EMBL" id="CCM02988.1"/>
    </source>
</evidence>
<dbReference type="Gene3D" id="3.30.710.10">
    <property type="entry name" value="Potassium Channel Kv1.1, Chain A"/>
    <property type="match status" value="1"/>
</dbReference>
<reference evidence="3 4" key="1">
    <citation type="journal article" date="2012" name="Appl. Environ. Microbiol.">
        <title>Short-read sequencing for genomic analysis of the brown rot fungus Fibroporia radiculosa.</title>
        <authorList>
            <person name="Tang J.D."/>
            <person name="Perkins A.D."/>
            <person name="Sonstegard T.S."/>
            <person name="Schroeder S.G."/>
            <person name="Burgess S.C."/>
            <person name="Diehl S.V."/>
        </authorList>
    </citation>
    <scope>NUCLEOTIDE SEQUENCE [LARGE SCALE GENOMIC DNA]</scope>
    <source>
        <strain evidence="3 4">TFFH 294</strain>
    </source>
</reference>
<dbReference type="GeneID" id="24097899"/>
<feature type="region of interest" description="Disordered" evidence="1">
    <location>
        <begin position="291"/>
        <end position="765"/>
    </location>
</feature>
<dbReference type="InterPro" id="IPR011333">
    <property type="entry name" value="SKP1/BTB/POZ_sf"/>
</dbReference>
<dbReference type="EMBL" id="HE797096">
    <property type="protein sequence ID" value="CCM02988.1"/>
    <property type="molecule type" value="Genomic_DNA"/>
</dbReference>
<accession>J4G8J4</accession>
<feature type="compositionally biased region" description="Polar residues" evidence="1">
    <location>
        <begin position="519"/>
        <end position="537"/>
    </location>
</feature>
<feature type="compositionally biased region" description="Low complexity" evidence="1">
    <location>
        <begin position="297"/>
        <end position="315"/>
    </location>
</feature>